<dbReference type="PANTHER" id="PTHR42916:SF1">
    <property type="entry name" value="PROTEIN PHYLLO, CHLOROPLASTIC"/>
    <property type="match status" value="1"/>
</dbReference>
<reference evidence="5 6" key="1">
    <citation type="submission" date="2018-06" db="EMBL/GenBank/DDBJ databases">
        <title>Genomic Encyclopedia of Type Strains, Phase IV (KMG-IV): sequencing the most valuable type-strain genomes for metagenomic binning, comparative biology and taxonomic classification.</title>
        <authorList>
            <person name="Goeker M."/>
        </authorList>
    </citation>
    <scope>NUCLEOTIDE SEQUENCE [LARGE SCALE GENOMIC DNA]</scope>
    <source>
        <strain evidence="5 6">DSM 5</strain>
    </source>
</reference>
<keyword evidence="6" id="KW-1185">Reference proteome</keyword>
<dbReference type="InterPro" id="IPR022485">
    <property type="entry name" value="SHCHC_synthase_MenH"/>
</dbReference>
<dbReference type="InterPro" id="IPR000073">
    <property type="entry name" value="AB_hydrolase_1"/>
</dbReference>
<dbReference type="SUPFAM" id="SSF53474">
    <property type="entry name" value="alpha/beta-Hydrolases"/>
    <property type="match status" value="1"/>
</dbReference>
<dbReference type="UniPathway" id="UPA00079"/>
<dbReference type="HAMAP" id="MF_01660">
    <property type="entry name" value="MenH"/>
    <property type="match status" value="1"/>
</dbReference>
<dbReference type="RefSeq" id="WP_111441002.1">
    <property type="nucleotide sequence ID" value="NZ_QKZI01000014.1"/>
</dbReference>
<comment type="caution">
    <text evidence="5">The sequence shown here is derived from an EMBL/GenBank/DDBJ whole genome shotgun (WGS) entry which is preliminary data.</text>
</comment>
<keyword evidence="1 3" id="KW-0474">Menaquinone biosynthesis</keyword>
<dbReference type="Proteomes" id="UP000248646">
    <property type="component" value="Unassembled WGS sequence"/>
</dbReference>
<dbReference type="InterPro" id="IPR029058">
    <property type="entry name" value="AB_hydrolase_fold"/>
</dbReference>
<comment type="similarity">
    <text evidence="3">Belongs to the AB hydrolase superfamily. MenH family.</text>
</comment>
<comment type="pathway">
    <text evidence="3">Quinol/quinone metabolism; 1,4-dihydroxy-2-naphthoate biosynthesis; 1,4-dihydroxy-2-naphthoate from chorismate: step 3/7.</text>
</comment>
<evidence type="ECO:0000313" key="5">
    <source>
        <dbReference type="EMBL" id="PZX01649.1"/>
    </source>
</evidence>
<evidence type="ECO:0000256" key="3">
    <source>
        <dbReference type="HAMAP-Rule" id="MF_01660"/>
    </source>
</evidence>
<sequence length="275" mass="31010">MESMNLKIRSLDTHIRRANIGAPMKVAFLHGFTGSTKTWEEVITYLPNTVEILAIDLIGHGDTASPVDPARYYVEQQIEDLNELFLQLNWTDFTLVGYSMGGRLALAYAEKYSVSQLILESSSPGLEDEEARAARKKADEVIANKLIAENHESFVDFWESIALFDSQKSLSAEKRQFIRNERLAQSKIGLSNSLIGFSTGVQFSYWGKLAQLDFPILLLTGELDKKFSEIAKQMQKILPNAEWKEVKDAGHAIHVEKPEIFATIIKEVIIEEDSQ</sequence>
<dbReference type="Pfam" id="PF00561">
    <property type="entry name" value="Abhydrolase_1"/>
    <property type="match status" value="1"/>
</dbReference>
<evidence type="ECO:0000259" key="4">
    <source>
        <dbReference type="Pfam" id="PF00561"/>
    </source>
</evidence>
<evidence type="ECO:0000256" key="1">
    <source>
        <dbReference type="ARBA" id="ARBA00022428"/>
    </source>
</evidence>
<dbReference type="AlphaFoldDB" id="A0A2W7M9G6"/>
<gene>
    <name evidence="3" type="primary">menH</name>
    <name evidence="5" type="ORF">C7437_11427</name>
</gene>
<dbReference type="EMBL" id="QKZI01000014">
    <property type="protein sequence ID" value="PZX01649.1"/>
    <property type="molecule type" value="Genomic_DNA"/>
</dbReference>
<dbReference type="NCBIfam" id="TIGR03695">
    <property type="entry name" value="menH_SHCHC"/>
    <property type="match status" value="1"/>
</dbReference>
<feature type="domain" description="AB hydrolase-1" evidence="4">
    <location>
        <begin position="28"/>
        <end position="258"/>
    </location>
</feature>
<evidence type="ECO:0000313" key="6">
    <source>
        <dbReference type="Proteomes" id="UP000248646"/>
    </source>
</evidence>
<dbReference type="PANTHER" id="PTHR42916">
    <property type="entry name" value="2-SUCCINYL-5-ENOLPYRUVYL-6-HYDROXY-3-CYCLOHEXENE-1-CARBOXYLATE SYNTHASE"/>
    <property type="match status" value="1"/>
</dbReference>
<name>A0A2W7M9G6_9BACI</name>
<comment type="catalytic activity">
    <reaction evidence="3">
        <text>5-enolpyruvoyl-6-hydroxy-2-succinyl-cyclohex-3-ene-1-carboxylate = (1R,6R)-6-hydroxy-2-succinyl-cyclohexa-2,4-diene-1-carboxylate + pyruvate</text>
        <dbReference type="Rhea" id="RHEA:25597"/>
        <dbReference type="ChEBI" id="CHEBI:15361"/>
        <dbReference type="ChEBI" id="CHEBI:58689"/>
        <dbReference type="ChEBI" id="CHEBI:58818"/>
        <dbReference type="EC" id="4.2.99.20"/>
    </reaction>
</comment>
<protein>
    <recommendedName>
        <fullName evidence="3">Putative 2-succinyl-6-hydroxy-2,4-cyclohexadiene-1-carboxylate synthase</fullName>
        <shortName evidence="3">SHCHC synthase</shortName>
        <ecNumber evidence="3">4.2.99.20</ecNumber>
    </recommendedName>
</protein>
<comment type="pathway">
    <text evidence="3">Quinol/quinone metabolism; menaquinone biosynthesis.</text>
</comment>
<dbReference type="GO" id="GO:0070205">
    <property type="term" value="F:2-succinyl-6-hydroxy-2,4-cyclohexadiene-1-carboxylate synthase activity"/>
    <property type="evidence" value="ECO:0007669"/>
    <property type="project" value="UniProtKB-UniRule"/>
</dbReference>
<dbReference type="OrthoDB" id="9808398at2"/>
<organism evidence="5 6">
    <name type="scientific">Psychrobacillus insolitus</name>
    <dbReference type="NCBI Taxonomy" id="1461"/>
    <lineage>
        <taxon>Bacteria</taxon>
        <taxon>Bacillati</taxon>
        <taxon>Bacillota</taxon>
        <taxon>Bacilli</taxon>
        <taxon>Bacillales</taxon>
        <taxon>Bacillaceae</taxon>
        <taxon>Psychrobacillus</taxon>
    </lineage>
</organism>
<accession>A0A2W7M9G6</accession>
<dbReference type="EC" id="4.2.99.20" evidence="3"/>
<dbReference type="UniPathway" id="UPA01057">
    <property type="reaction ID" value="UER00900"/>
</dbReference>
<dbReference type="Gene3D" id="3.40.50.1820">
    <property type="entry name" value="alpha/beta hydrolase"/>
    <property type="match status" value="1"/>
</dbReference>
<comment type="subunit">
    <text evidence="3">Monomer.</text>
</comment>
<keyword evidence="2 3" id="KW-0456">Lyase</keyword>
<proteinExistence type="inferred from homology"/>
<dbReference type="GO" id="GO:0009234">
    <property type="term" value="P:menaquinone biosynthetic process"/>
    <property type="evidence" value="ECO:0007669"/>
    <property type="project" value="UniProtKB-UniRule"/>
</dbReference>
<comment type="function">
    <text evidence="3">Catalyzes a proton abstraction reaction that results in 2,5-elimination of pyruvate from 2-succinyl-5-enolpyruvyl-6-hydroxy-3-cyclohexene-1-carboxylate (SEPHCHC) and the formation of 2-succinyl-6-hydroxy-2,4-cyclohexadiene-1-carboxylate (SHCHC).</text>
</comment>
<evidence type="ECO:0000256" key="2">
    <source>
        <dbReference type="ARBA" id="ARBA00023239"/>
    </source>
</evidence>